<proteinExistence type="predicted"/>
<feature type="region of interest" description="Disordered" evidence="1">
    <location>
        <begin position="232"/>
        <end position="268"/>
    </location>
</feature>
<dbReference type="CDD" id="cd00161">
    <property type="entry name" value="beta-trefoil_Ricin-like"/>
    <property type="match status" value="1"/>
</dbReference>
<reference evidence="4 5" key="1">
    <citation type="submission" date="2020-03" db="EMBL/GenBank/DDBJ databases">
        <title>Genome mining and metabolic profiling illuminate the polycyclic tetramate macrolactams from Streptomyces koyangensis SCSIO 5802.</title>
        <authorList>
            <person name="Ding W."/>
        </authorList>
    </citation>
    <scope>NUCLEOTIDE SEQUENCE [LARGE SCALE GENOMIC DNA]</scope>
    <source>
        <strain evidence="4 5">SCSIO 5802</strain>
    </source>
</reference>
<dbReference type="RefSeq" id="WP_203215303.1">
    <property type="nucleotide sequence ID" value="NZ_CP049945.1"/>
</dbReference>
<gene>
    <name evidence="4" type="ORF">G9U55_18225</name>
</gene>
<sequence>MPHTTPTSRLRRGLLALTAAAVSTTAALGFAAAPAAAGTPSPGVAAGQAEAGGTCTAADLGKRHAFVKSAEVAPTITHFKGWYVTEGSLGSQTIETTTQTVIEVSVGQKTSLNAGFDVEALSEAGASVGLEVQMTSTSTGTTAKKITWDFQKPGYYGLYQGTKKVTGTYGSLNCNRVDLGDGTWGLRWVEAADRGSYTTYTTLEEGAVRCEDAVPADSIMRKAQDLLDCGPAAAGPRQAPEAKEAAAPVPAKATRARTDRTDRTDRTTGTRAALTCAEGYYKIGTPDQSLFWTAPPLLQGDTVQLKPSTIFSLNLDQWRMCDAPEENGIVERVFVNRSSNKCLAVAEATAGDEGAPLVQTDCRTDNLQRFHLYRDVPGSDRIGVQNKHTGYMAGHDRHAENQPVRQYSSGRQDGSGTYILVRA</sequence>
<evidence type="ECO:0000256" key="1">
    <source>
        <dbReference type="SAM" id="MobiDB-lite"/>
    </source>
</evidence>
<feature type="compositionally biased region" description="Basic and acidic residues" evidence="1">
    <location>
        <begin position="256"/>
        <end position="268"/>
    </location>
</feature>
<evidence type="ECO:0000313" key="5">
    <source>
        <dbReference type="Proteomes" id="UP000596311"/>
    </source>
</evidence>
<feature type="signal peptide" evidence="2">
    <location>
        <begin position="1"/>
        <end position="37"/>
    </location>
</feature>
<evidence type="ECO:0000256" key="2">
    <source>
        <dbReference type="SAM" id="SignalP"/>
    </source>
</evidence>
<name>A0ABX7EJE9_9ACTN</name>
<evidence type="ECO:0000259" key="3">
    <source>
        <dbReference type="Pfam" id="PF14200"/>
    </source>
</evidence>
<dbReference type="Pfam" id="PF14200">
    <property type="entry name" value="RicinB_lectin_2"/>
    <property type="match status" value="1"/>
</dbReference>
<organism evidence="4 5">
    <name type="scientific">Streptomyces koyangensis</name>
    <dbReference type="NCBI Taxonomy" id="188770"/>
    <lineage>
        <taxon>Bacteria</taxon>
        <taxon>Bacillati</taxon>
        <taxon>Actinomycetota</taxon>
        <taxon>Actinomycetes</taxon>
        <taxon>Kitasatosporales</taxon>
        <taxon>Streptomycetaceae</taxon>
        <taxon>Streptomyces</taxon>
        <taxon>Streptomyces aurantiacus group</taxon>
    </lineage>
</organism>
<dbReference type="EMBL" id="CP049945">
    <property type="protein sequence ID" value="QRF03930.1"/>
    <property type="molecule type" value="Genomic_DNA"/>
</dbReference>
<dbReference type="InterPro" id="IPR035992">
    <property type="entry name" value="Ricin_B-like_lectins"/>
</dbReference>
<dbReference type="Gene3D" id="2.80.10.50">
    <property type="match status" value="1"/>
</dbReference>
<keyword evidence="5" id="KW-1185">Reference proteome</keyword>
<accession>A0ABX7EJE9</accession>
<keyword evidence="2" id="KW-0732">Signal</keyword>
<feature type="chain" id="PRO_5045501839" evidence="2">
    <location>
        <begin position="38"/>
        <end position="423"/>
    </location>
</feature>
<dbReference type="InterPro" id="IPR006311">
    <property type="entry name" value="TAT_signal"/>
</dbReference>
<dbReference type="Proteomes" id="UP000596311">
    <property type="component" value="Chromosome"/>
</dbReference>
<dbReference type="InterPro" id="IPR000772">
    <property type="entry name" value="Ricin_B_lectin"/>
</dbReference>
<evidence type="ECO:0000313" key="4">
    <source>
        <dbReference type="EMBL" id="QRF03930.1"/>
    </source>
</evidence>
<dbReference type="SUPFAM" id="SSF50370">
    <property type="entry name" value="Ricin B-like lectins"/>
    <property type="match status" value="1"/>
</dbReference>
<feature type="domain" description="Ricin B lectin" evidence="3">
    <location>
        <begin position="317"/>
        <end position="407"/>
    </location>
</feature>
<protein>
    <submittedName>
        <fullName evidence="4">RICIN domain-containing protein</fullName>
    </submittedName>
</protein>
<dbReference type="PROSITE" id="PS51318">
    <property type="entry name" value="TAT"/>
    <property type="match status" value="1"/>
</dbReference>